<evidence type="ECO:0000256" key="4">
    <source>
        <dbReference type="ARBA" id="ARBA00022679"/>
    </source>
</evidence>
<dbReference type="PANTHER" id="PTHR11727:SF7">
    <property type="entry name" value="DIMETHYLADENOSINE TRANSFERASE-RELATED"/>
    <property type="match status" value="1"/>
</dbReference>
<evidence type="ECO:0000256" key="2">
    <source>
        <dbReference type="ARBA" id="ARBA00022552"/>
    </source>
</evidence>
<evidence type="ECO:0000256" key="3">
    <source>
        <dbReference type="ARBA" id="ARBA00022603"/>
    </source>
</evidence>
<dbReference type="GO" id="GO:0052908">
    <property type="term" value="F:16S rRNA (adenine(1518)-N(6)/adenine(1519)-N(6))-dimethyltransferase activity"/>
    <property type="evidence" value="ECO:0007669"/>
    <property type="project" value="UniProtKB-EC"/>
</dbReference>
<organism evidence="10 11">
    <name type="scientific">Candidatus Falkowbacteria bacterium CG10_big_fil_rev_8_21_14_0_10_38_22</name>
    <dbReference type="NCBI Taxonomy" id="1974564"/>
    <lineage>
        <taxon>Bacteria</taxon>
        <taxon>Candidatus Falkowiibacteriota</taxon>
    </lineage>
</organism>
<comment type="caution">
    <text evidence="10">The sequence shown here is derived from an EMBL/GenBank/DDBJ whole genome shotgun (WGS) entry which is preliminary data.</text>
</comment>
<dbReference type="PROSITE" id="PS01131">
    <property type="entry name" value="RRNA_A_DIMETH"/>
    <property type="match status" value="1"/>
</dbReference>
<dbReference type="NCBIfam" id="TIGR00755">
    <property type="entry name" value="ksgA"/>
    <property type="match status" value="1"/>
</dbReference>
<evidence type="ECO:0000313" key="10">
    <source>
        <dbReference type="EMBL" id="PIT95236.1"/>
    </source>
</evidence>
<comment type="subcellular location">
    <subcellularLocation>
        <location evidence="7">Cytoplasm</location>
    </subcellularLocation>
</comment>
<protein>
    <recommendedName>
        <fullName evidence="7">Ribosomal RNA small subunit methyltransferase A</fullName>
        <ecNumber evidence="7">2.1.1.182</ecNumber>
    </recommendedName>
    <alternativeName>
        <fullName evidence="7">16S rRNA (adenine(1518)-N(6)/adenine(1519)-N(6))-dimethyltransferase</fullName>
    </alternativeName>
    <alternativeName>
        <fullName evidence="7">16S rRNA dimethyladenosine transferase</fullName>
    </alternativeName>
    <alternativeName>
        <fullName evidence="7">16S rRNA dimethylase</fullName>
    </alternativeName>
    <alternativeName>
        <fullName evidence="7">S-adenosylmethionine-6-N', N'-adenosyl(rRNA) dimethyltransferase</fullName>
    </alternativeName>
</protein>
<proteinExistence type="inferred from homology"/>
<evidence type="ECO:0000256" key="6">
    <source>
        <dbReference type="ARBA" id="ARBA00022884"/>
    </source>
</evidence>
<comment type="caution">
    <text evidence="7 8">Lacks conserved residue(s) required for the propagation of feature annotation.</text>
</comment>
<dbReference type="HAMAP" id="MF_00607">
    <property type="entry name" value="16SrRNA_methyltr_A"/>
    <property type="match status" value="1"/>
</dbReference>
<dbReference type="SUPFAM" id="SSF53335">
    <property type="entry name" value="S-adenosyl-L-methionine-dependent methyltransferases"/>
    <property type="match status" value="1"/>
</dbReference>
<feature type="binding site" evidence="7 8">
    <location>
        <position position="25"/>
    </location>
    <ligand>
        <name>S-adenosyl-L-methionine</name>
        <dbReference type="ChEBI" id="CHEBI:59789"/>
    </ligand>
</feature>
<dbReference type="EMBL" id="PFAO01000040">
    <property type="protein sequence ID" value="PIT95236.1"/>
    <property type="molecule type" value="Genomic_DNA"/>
</dbReference>
<evidence type="ECO:0000256" key="8">
    <source>
        <dbReference type="PROSITE-ProRule" id="PRU01026"/>
    </source>
</evidence>
<dbReference type="Pfam" id="PF00398">
    <property type="entry name" value="RrnaAD"/>
    <property type="match status" value="1"/>
</dbReference>
<dbReference type="Proteomes" id="UP000228964">
    <property type="component" value="Unassembled WGS sequence"/>
</dbReference>
<dbReference type="EC" id="2.1.1.182" evidence="7"/>
<dbReference type="GO" id="GO:0005829">
    <property type="term" value="C:cytosol"/>
    <property type="evidence" value="ECO:0007669"/>
    <property type="project" value="TreeGrafter"/>
</dbReference>
<evidence type="ECO:0000256" key="7">
    <source>
        <dbReference type="HAMAP-Rule" id="MF_00607"/>
    </source>
</evidence>
<name>A0A2M6WR94_9BACT</name>
<dbReference type="InterPro" id="IPR011530">
    <property type="entry name" value="rRNA_adenine_dimethylase"/>
</dbReference>
<sequence>MNLLEQTKELCRLYNIKPARSKGQNFLIKEEIYDKIIETAELKPDDVVLEVGPGLGFLTVKLAARVKKVIAVELDDKLSGVLKKSLLNDNVKNVEVVNENILDFNFQFPISNFQTISNFQFPNKSKIQNLNNFKDPNNPKNSKFKVVANLPYNITSIFLRKFLAEIEYKPELMVLMLQQEVAERLTAKPGKMSLLAVSVQFYAEPEIIDYVAKENFWPQPEVDSAIIKIKPHLRLPLLTGGINKVLPLAKEETPSFVLPLIKGEIKRGCVDKERDFFRLVKFGFSSKRKMLKNNLAAGYKISSQMAENKLKKVGFNPKIRAEELAVEDWLKLFGEFRQNML</sequence>
<evidence type="ECO:0000256" key="5">
    <source>
        <dbReference type="ARBA" id="ARBA00022691"/>
    </source>
</evidence>
<feature type="binding site" evidence="7 8">
    <location>
        <position position="149"/>
    </location>
    <ligand>
        <name>S-adenosyl-L-methionine</name>
        <dbReference type="ChEBI" id="CHEBI:59789"/>
    </ligand>
</feature>
<feature type="domain" description="Ribosomal RNA adenine methylase transferase N-terminal" evidence="9">
    <location>
        <begin position="32"/>
        <end position="233"/>
    </location>
</feature>
<keyword evidence="2 7" id="KW-0698">rRNA processing</keyword>
<evidence type="ECO:0000256" key="1">
    <source>
        <dbReference type="ARBA" id="ARBA00022490"/>
    </source>
</evidence>
<evidence type="ECO:0000259" key="9">
    <source>
        <dbReference type="SMART" id="SM00650"/>
    </source>
</evidence>
<keyword evidence="5 7" id="KW-0949">S-adenosyl-L-methionine</keyword>
<evidence type="ECO:0000313" key="11">
    <source>
        <dbReference type="Proteomes" id="UP000228964"/>
    </source>
</evidence>
<accession>A0A2M6WR94</accession>
<dbReference type="InterPro" id="IPR029063">
    <property type="entry name" value="SAM-dependent_MTases_sf"/>
</dbReference>
<keyword evidence="1 7" id="KW-0963">Cytoplasm</keyword>
<dbReference type="AlphaFoldDB" id="A0A2M6WR94"/>
<dbReference type="Gene3D" id="3.40.50.150">
    <property type="entry name" value="Vaccinia Virus protein VP39"/>
    <property type="match status" value="1"/>
</dbReference>
<dbReference type="PANTHER" id="PTHR11727">
    <property type="entry name" value="DIMETHYLADENOSINE TRANSFERASE"/>
    <property type="match status" value="1"/>
</dbReference>
<feature type="binding site" evidence="7 8">
    <location>
        <position position="73"/>
    </location>
    <ligand>
        <name>S-adenosyl-L-methionine</name>
        <dbReference type="ChEBI" id="CHEBI:59789"/>
    </ligand>
</feature>
<dbReference type="InterPro" id="IPR020598">
    <property type="entry name" value="rRNA_Ade_methylase_Trfase_N"/>
</dbReference>
<reference evidence="11" key="1">
    <citation type="submission" date="2017-09" db="EMBL/GenBank/DDBJ databases">
        <title>Depth-based differentiation of microbial function through sediment-hosted aquifers and enrichment of novel symbionts in the deep terrestrial subsurface.</title>
        <authorList>
            <person name="Probst A.J."/>
            <person name="Ladd B."/>
            <person name="Jarett J.K."/>
            <person name="Geller-Mcgrath D.E."/>
            <person name="Sieber C.M.K."/>
            <person name="Emerson J.B."/>
            <person name="Anantharaman K."/>
            <person name="Thomas B.C."/>
            <person name="Malmstrom R."/>
            <person name="Stieglmeier M."/>
            <person name="Klingl A."/>
            <person name="Woyke T."/>
            <person name="Ryan C.M."/>
            <person name="Banfield J.F."/>
        </authorList>
    </citation>
    <scope>NUCLEOTIDE SEQUENCE [LARGE SCALE GENOMIC DNA]</scope>
</reference>
<comment type="similarity">
    <text evidence="7">Belongs to the class I-like SAM-binding methyltransferase superfamily. rRNA adenine N(6)-methyltransferase family. RsmA subfamily.</text>
</comment>
<keyword evidence="3 7" id="KW-0489">Methyltransferase</keyword>
<dbReference type="PROSITE" id="PS51689">
    <property type="entry name" value="SAM_RNA_A_N6_MT"/>
    <property type="match status" value="1"/>
</dbReference>
<dbReference type="SMART" id="SM00650">
    <property type="entry name" value="rADc"/>
    <property type="match status" value="1"/>
</dbReference>
<dbReference type="CDD" id="cd02440">
    <property type="entry name" value="AdoMet_MTases"/>
    <property type="match status" value="1"/>
</dbReference>
<gene>
    <name evidence="7 10" type="primary">rsmA</name>
    <name evidence="7" type="synonym">ksgA</name>
    <name evidence="10" type="ORF">COT96_01730</name>
</gene>
<dbReference type="InterPro" id="IPR023165">
    <property type="entry name" value="rRNA_Ade_diMease-like_C"/>
</dbReference>
<feature type="binding site" evidence="7 8">
    <location>
        <position position="52"/>
    </location>
    <ligand>
        <name>S-adenosyl-L-methionine</name>
        <dbReference type="ChEBI" id="CHEBI:59789"/>
    </ligand>
</feature>
<keyword evidence="6 7" id="KW-0694">RNA-binding</keyword>
<dbReference type="GO" id="GO:0003723">
    <property type="term" value="F:RNA binding"/>
    <property type="evidence" value="ECO:0007669"/>
    <property type="project" value="UniProtKB-UniRule"/>
</dbReference>
<dbReference type="InterPro" id="IPR020596">
    <property type="entry name" value="rRNA_Ade_Mease_Trfase_CS"/>
</dbReference>
<dbReference type="InterPro" id="IPR001737">
    <property type="entry name" value="KsgA/Erm"/>
</dbReference>
<comment type="catalytic activity">
    <reaction evidence="7">
        <text>adenosine(1518)/adenosine(1519) in 16S rRNA + 4 S-adenosyl-L-methionine = N(6)-dimethyladenosine(1518)/N(6)-dimethyladenosine(1519) in 16S rRNA + 4 S-adenosyl-L-homocysteine + 4 H(+)</text>
        <dbReference type="Rhea" id="RHEA:19609"/>
        <dbReference type="Rhea" id="RHEA-COMP:10232"/>
        <dbReference type="Rhea" id="RHEA-COMP:10233"/>
        <dbReference type="ChEBI" id="CHEBI:15378"/>
        <dbReference type="ChEBI" id="CHEBI:57856"/>
        <dbReference type="ChEBI" id="CHEBI:59789"/>
        <dbReference type="ChEBI" id="CHEBI:74411"/>
        <dbReference type="ChEBI" id="CHEBI:74493"/>
        <dbReference type="EC" id="2.1.1.182"/>
    </reaction>
</comment>
<keyword evidence="4 7" id="KW-0808">Transferase</keyword>
<comment type="function">
    <text evidence="7">Specifically dimethylates two adjacent adenosines (A1518 and A1519) in the loop of a conserved hairpin near the 3'-end of 16S rRNA in the 30S particle. May play a critical role in biogenesis of 30S subunits.</text>
</comment>
<feature type="binding site" evidence="7 8">
    <location>
        <position position="27"/>
    </location>
    <ligand>
        <name>S-adenosyl-L-methionine</name>
        <dbReference type="ChEBI" id="CHEBI:59789"/>
    </ligand>
</feature>
<dbReference type="Gene3D" id="1.10.8.100">
    <property type="entry name" value="Ribosomal RNA adenine dimethylase-like, domain 2"/>
    <property type="match status" value="1"/>
</dbReference>